<evidence type="ECO:0000313" key="3">
    <source>
        <dbReference type="EMBL" id="AFY94808.1"/>
    </source>
</evidence>
<proteinExistence type="predicted"/>
<reference evidence="3 4" key="1">
    <citation type="submission" date="2012-05" db="EMBL/GenBank/DDBJ databases">
        <title>Finished chromosome of genome of Chamaesiphon sp. PCC 6605.</title>
        <authorList>
            <consortium name="US DOE Joint Genome Institute"/>
            <person name="Gugger M."/>
            <person name="Coursin T."/>
            <person name="Rippka R."/>
            <person name="Tandeau De Marsac N."/>
            <person name="Huntemann M."/>
            <person name="Wei C.-L."/>
            <person name="Han J."/>
            <person name="Detter J.C."/>
            <person name="Han C."/>
            <person name="Tapia R."/>
            <person name="Chen A."/>
            <person name="Kyrpides N."/>
            <person name="Mavromatis K."/>
            <person name="Markowitz V."/>
            <person name="Szeto E."/>
            <person name="Ivanova N."/>
            <person name="Pagani I."/>
            <person name="Pati A."/>
            <person name="Goodwin L."/>
            <person name="Nordberg H.P."/>
            <person name="Cantor M.N."/>
            <person name="Hua S.X."/>
            <person name="Woyke T."/>
            <person name="Kerfeld C.A."/>
        </authorList>
    </citation>
    <scope>NUCLEOTIDE SEQUENCE [LARGE SCALE GENOMIC DNA]</scope>
    <source>
        <strain evidence="4">ATCC 27169 / PCC 6605</strain>
    </source>
</reference>
<dbReference type="PROSITE" id="PS51257">
    <property type="entry name" value="PROKAR_LIPOPROTEIN"/>
    <property type="match status" value="1"/>
</dbReference>
<feature type="signal peptide" evidence="2">
    <location>
        <begin position="1"/>
        <end position="25"/>
    </location>
</feature>
<dbReference type="Proteomes" id="UP000010366">
    <property type="component" value="Chromosome"/>
</dbReference>
<feature type="chain" id="PRO_5003936583" evidence="2">
    <location>
        <begin position="26"/>
        <end position="307"/>
    </location>
</feature>
<dbReference type="eggNOG" id="ENOG502Z8F2">
    <property type="taxonomic scope" value="Bacteria"/>
</dbReference>
<dbReference type="HOGENOM" id="CLU_064695_0_0_3"/>
<feature type="compositionally biased region" description="Low complexity" evidence="1">
    <location>
        <begin position="235"/>
        <end position="254"/>
    </location>
</feature>
<dbReference type="STRING" id="1173020.Cha6605_3838"/>
<name>K9UJJ2_CHAP6</name>
<gene>
    <name evidence="3" type="ORF">Cha6605_3838</name>
</gene>
<feature type="compositionally biased region" description="Low complexity" evidence="1">
    <location>
        <begin position="280"/>
        <end position="307"/>
    </location>
</feature>
<dbReference type="EMBL" id="CP003600">
    <property type="protein sequence ID" value="AFY94808.1"/>
    <property type="molecule type" value="Genomic_DNA"/>
</dbReference>
<protein>
    <submittedName>
        <fullName evidence="3">Uncharacterized protein</fullName>
    </submittedName>
</protein>
<feature type="region of interest" description="Disordered" evidence="1">
    <location>
        <begin position="235"/>
        <end position="307"/>
    </location>
</feature>
<sequence length="307" mass="33723">MKSAYMLRRLAIVFMALTLSFTSVACGSGDGDRSIQGQNRTSTSIQSPTVSNNTNQKPIADGKYPVQQATYNDGNGEYTLMLLNTPAGTPPVYRTTNLQMARLTDEEVKANEKTYFKSENGQVSLHMPEDFKIEYVHNVTETQTNPQTGQRETVVVKRESNFWAPFAGSVAGSLAGQAIGNALFRPQYYVPPVYSSGGILRGYGGYGNNYGQAVQSYRTRYNSQPPAVVNRNTLRTTGRLNNNNFNNNNFNTNRSVERNRSTGSGFGTSNLRRSNNQYNSRPSGGSSRSFGSGGRSRSSSGFGSRRR</sequence>
<evidence type="ECO:0000256" key="1">
    <source>
        <dbReference type="SAM" id="MobiDB-lite"/>
    </source>
</evidence>
<feature type="compositionally biased region" description="Polar residues" evidence="1">
    <location>
        <begin position="35"/>
        <end position="57"/>
    </location>
</feature>
<evidence type="ECO:0000313" key="4">
    <source>
        <dbReference type="Proteomes" id="UP000010366"/>
    </source>
</evidence>
<dbReference type="AlphaFoldDB" id="K9UJJ2"/>
<organism evidence="3 4">
    <name type="scientific">Chamaesiphon minutus (strain ATCC 27169 / PCC 6605)</name>
    <dbReference type="NCBI Taxonomy" id="1173020"/>
    <lineage>
        <taxon>Bacteria</taxon>
        <taxon>Bacillati</taxon>
        <taxon>Cyanobacteriota</taxon>
        <taxon>Cyanophyceae</taxon>
        <taxon>Gomontiellales</taxon>
        <taxon>Chamaesiphonaceae</taxon>
        <taxon>Chamaesiphon</taxon>
    </lineage>
</organism>
<feature type="compositionally biased region" description="Polar residues" evidence="1">
    <location>
        <begin position="261"/>
        <end position="279"/>
    </location>
</feature>
<accession>K9UJJ2</accession>
<dbReference type="RefSeq" id="WP_015160926.1">
    <property type="nucleotide sequence ID" value="NC_019697.1"/>
</dbReference>
<dbReference type="PATRIC" id="fig|1173020.3.peg.4397"/>
<dbReference type="KEGG" id="cmp:Cha6605_3838"/>
<keyword evidence="2" id="KW-0732">Signal</keyword>
<evidence type="ECO:0000256" key="2">
    <source>
        <dbReference type="SAM" id="SignalP"/>
    </source>
</evidence>
<feature type="region of interest" description="Disordered" evidence="1">
    <location>
        <begin position="30"/>
        <end position="62"/>
    </location>
</feature>
<keyword evidence="4" id="KW-1185">Reference proteome</keyword>